<sequence length="457" mass="49397">MTVSFIHPETMEEAAINNLMSRDGFQFILTSMLDNFVGFTPLGIVLTLMLGIGVADKEGLLETFIKHTIVKAPKRLVTYAVVFAGVIGNIAGDASFVIIPPLAAMVFYNLKRHPLAGLAAGFAGAGAGFTANIIIANTDVVISGISTDVMQGINPDVIVTPVDNWYFLLVSALILPLVGAWITEKVIEPRLGTYEGEVEKSFEEPSPLEVKGLRNTGMAILVYLGLLVGVIMLPDSPLRNDTGGLVPSPLISGIVPILTLFFIIIGVTYGITVGSIKKSNDVPRFMGEAIKDLSGFIVLIFAAAQFIAYFEWSNMGTWLAVTGANYLQSIGLTGLLIILVFILFTGLLNLLIFSGAAQWALQAPVFLHMFYLLGYHPAFIQAAFRIADSSTNILTPMNTYFIIILGYVREYDEDAGLGTLISLMLPYSLAFFAVWIVLFFIFALLGLPFGPGIGVYI</sequence>
<dbReference type="Proteomes" id="UP001501166">
    <property type="component" value="Unassembled WGS sequence"/>
</dbReference>
<organism evidence="2 3">
    <name type="scientific">Alkalibacterium iburiense</name>
    <dbReference type="NCBI Taxonomy" id="290589"/>
    <lineage>
        <taxon>Bacteria</taxon>
        <taxon>Bacillati</taxon>
        <taxon>Bacillota</taxon>
        <taxon>Bacilli</taxon>
        <taxon>Lactobacillales</taxon>
        <taxon>Carnobacteriaceae</taxon>
        <taxon>Alkalibacterium</taxon>
    </lineage>
</organism>
<keyword evidence="1" id="KW-0472">Membrane</keyword>
<feature type="transmembrane region" description="Helical" evidence="1">
    <location>
        <begin position="420"/>
        <end position="447"/>
    </location>
</feature>
<protein>
    <submittedName>
        <fullName evidence="2">AbgT family transporter</fullName>
    </submittedName>
</protein>
<feature type="transmembrane region" description="Helical" evidence="1">
    <location>
        <begin position="36"/>
        <end position="55"/>
    </location>
</feature>
<feature type="transmembrane region" description="Helical" evidence="1">
    <location>
        <begin position="365"/>
        <end position="384"/>
    </location>
</feature>
<feature type="transmembrane region" description="Helical" evidence="1">
    <location>
        <begin position="293"/>
        <end position="310"/>
    </location>
</feature>
<reference evidence="2 3" key="1">
    <citation type="journal article" date="2019" name="Int. J. Syst. Evol. Microbiol.">
        <title>The Global Catalogue of Microorganisms (GCM) 10K type strain sequencing project: providing services to taxonomists for standard genome sequencing and annotation.</title>
        <authorList>
            <consortium name="The Broad Institute Genomics Platform"/>
            <consortium name="The Broad Institute Genome Sequencing Center for Infectious Disease"/>
            <person name="Wu L."/>
            <person name="Ma J."/>
        </authorList>
    </citation>
    <scope>NUCLEOTIDE SEQUENCE [LARGE SCALE GENOMIC DNA]</scope>
    <source>
        <strain evidence="2 3">JCM 12662</strain>
    </source>
</reference>
<feature type="transmembrane region" description="Helical" evidence="1">
    <location>
        <begin position="216"/>
        <end position="233"/>
    </location>
</feature>
<comment type="caution">
    <text evidence="2">The sequence shown here is derived from an EMBL/GenBank/DDBJ whole genome shotgun (WGS) entry which is preliminary data.</text>
</comment>
<keyword evidence="3" id="KW-1185">Reference proteome</keyword>
<feature type="transmembrane region" description="Helical" evidence="1">
    <location>
        <begin position="76"/>
        <end position="99"/>
    </location>
</feature>
<dbReference type="PANTHER" id="PTHR30282">
    <property type="entry name" value="P-AMINOBENZOYL GLUTAMATE TRANSPORTER"/>
    <property type="match status" value="1"/>
</dbReference>
<feature type="transmembrane region" description="Helical" evidence="1">
    <location>
        <begin position="330"/>
        <end position="353"/>
    </location>
</feature>
<proteinExistence type="predicted"/>
<evidence type="ECO:0000313" key="2">
    <source>
        <dbReference type="EMBL" id="GAA0366366.1"/>
    </source>
</evidence>
<keyword evidence="1" id="KW-1133">Transmembrane helix</keyword>
<feature type="transmembrane region" description="Helical" evidence="1">
    <location>
        <begin position="253"/>
        <end position="272"/>
    </location>
</feature>
<dbReference type="Pfam" id="PF03806">
    <property type="entry name" value="ABG_transport"/>
    <property type="match status" value="1"/>
</dbReference>
<name>A0ABN0XKU0_9LACT</name>
<evidence type="ECO:0000313" key="3">
    <source>
        <dbReference type="Proteomes" id="UP001501166"/>
    </source>
</evidence>
<dbReference type="EMBL" id="BAAACW010000113">
    <property type="protein sequence ID" value="GAA0366366.1"/>
    <property type="molecule type" value="Genomic_DNA"/>
</dbReference>
<dbReference type="InterPro" id="IPR004697">
    <property type="entry name" value="AbgT"/>
</dbReference>
<gene>
    <name evidence="2" type="ORF">GCM10008932_18150</name>
</gene>
<keyword evidence="1" id="KW-0812">Transmembrane</keyword>
<dbReference type="PANTHER" id="PTHR30282:SF0">
    <property type="entry name" value="P-AMINOBENZOYL-GLUTAMATE TRANSPORT PROTEIN"/>
    <property type="match status" value="1"/>
</dbReference>
<accession>A0ABN0XKU0</accession>
<evidence type="ECO:0000256" key="1">
    <source>
        <dbReference type="SAM" id="Phobius"/>
    </source>
</evidence>